<dbReference type="Gene3D" id="3.20.20.70">
    <property type="entry name" value="Aldolase class I"/>
    <property type="match status" value="1"/>
</dbReference>
<dbReference type="InterPro" id="IPR013785">
    <property type="entry name" value="Aldolase_TIM"/>
</dbReference>
<dbReference type="Pfam" id="PF01791">
    <property type="entry name" value="DeoC"/>
    <property type="match status" value="1"/>
</dbReference>
<dbReference type="EC" id="4.1.2.4" evidence="2"/>
<evidence type="ECO:0000256" key="4">
    <source>
        <dbReference type="ARBA" id="ARBA00023239"/>
    </source>
</evidence>
<keyword evidence="5" id="KW-0704">Schiff base</keyword>
<accession>A0ABQ5JX72</accession>
<dbReference type="NCBIfam" id="TIGR00126">
    <property type="entry name" value="deoC"/>
    <property type="match status" value="1"/>
</dbReference>
<evidence type="ECO:0000256" key="5">
    <source>
        <dbReference type="ARBA" id="ARBA00023270"/>
    </source>
</evidence>
<protein>
    <recommendedName>
        <fullName evidence="2">deoxyribose-phosphate aldolase</fullName>
        <ecNumber evidence="2">4.1.2.4</ecNumber>
    </recommendedName>
    <alternativeName>
        <fullName evidence="6">2-deoxy-D-ribose 5-phosphate aldolase</fullName>
    </alternativeName>
</protein>
<dbReference type="PANTHER" id="PTHR10889">
    <property type="entry name" value="DEOXYRIBOSE-PHOSPHATE ALDOLASE"/>
    <property type="match status" value="1"/>
</dbReference>
<dbReference type="SUPFAM" id="SSF51569">
    <property type="entry name" value="Aldolase"/>
    <property type="match status" value="1"/>
</dbReference>
<proteinExistence type="inferred from homology"/>
<evidence type="ECO:0000256" key="6">
    <source>
        <dbReference type="ARBA" id="ARBA00032755"/>
    </source>
</evidence>
<evidence type="ECO:0000256" key="3">
    <source>
        <dbReference type="ARBA" id="ARBA00022490"/>
    </source>
</evidence>
<dbReference type="HAMAP" id="MF_00114">
    <property type="entry name" value="DeoC_type1"/>
    <property type="match status" value="1"/>
</dbReference>
<sequence>MESVDIKIIEAAAIKVEKAIGEAPKLEHLDAGLDAFKAAYKPAEGYIPGYIDHTFLKPTGKKETITKLCEEAIEHKFASVCVNPCWVPDCLEALKGHPSKVACVIGFPLGSMTTASKAFEAEDMCKTGVDEVDMVLNIGKLLDEDIKYVYDDIKAVVDACHKYDKILKVIIECGAVTPELTAIASLVSNMAGADFVKTSTGFGYGGAKPEDVALMRCCVGHTTGVKASGGVRSIEDAKNVLKAGATRIGASAGVAIAKGLVSKSEGY</sequence>
<dbReference type="InterPro" id="IPR028581">
    <property type="entry name" value="DeoC_typeI"/>
</dbReference>
<evidence type="ECO:0000256" key="1">
    <source>
        <dbReference type="ARBA" id="ARBA00010936"/>
    </source>
</evidence>
<dbReference type="CDD" id="cd00959">
    <property type="entry name" value="DeoC"/>
    <property type="match status" value="1"/>
</dbReference>
<evidence type="ECO:0000256" key="7">
    <source>
        <dbReference type="ARBA" id="ARBA00048791"/>
    </source>
</evidence>
<dbReference type="InterPro" id="IPR011343">
    <property type="entry name" value="DeoC"/>
</dbReference>
<gene>
    <name evidence="8" type="ORF">ADUPG1_011793</name>
</gene>
<keyword evidence="4" id="KW-0456">Lyase</keyword>
<evidence type="ECO:0000313" key="8">
    <source>
        <dbReference type="EMBL" id="GKT20934.1"/>
    </source>
</evidence>
<dbReference type="SMART" id="SM01133">
    <property type="entry name" value="DeoC"/>
    <property type="match status" value="1"/>
</dbReference>
<comment type="similarity">
    <text evidence="1">Belongs to the DeoC/FbaB aldolase family. DeoC type 1 subfamily.</text>
</comment>
<name>A0ABQ5JX72_9EUKA</name>
<dbReference type="Proteomes" id="UP001057375">
    <property type="component" value="Unassembled WGS sequence"/>
</dbReference>
<evidence type="ECO:0000256" key="2">
    <source>
        <dbReference type="ARBA" id="ARBA00012515"/>
    </source>
</evidence>
<comment type="caution">
    <text evidence="8">The sequence shown here is derived from an EMBL/GenBank/DDBJ whole genome shotgun (WGS) entry which is preliminary data.</text>
</comment>
<keyword evidence="9" id="KW-1185">Reference proteome</keyword>
<dbReference type="PANTHER" id="PTHR10889:SF1">
    <property type="entry name" value="DEOXYRIBOSE-PHOSPHATE ALDOLASE"/>
    <property type="match status" value="1"/>
</dbReference>
<comment type="catalytic activity">
    <reaction evidence="7">
        <text>2-deoxy-D-ribose 5-phosphate = D-glyceraldehyde 3-phosphate + acetaldehyde</text>
        <dbReference type="Rhea" id="RHEA:12821"/>
        <dbReference type="ChEBI" id="CHEBI:15343"/>
        <dbReference type="ChEBI" id="CHEBI:59776"/>
        <dbReference type="ChEBI" id="CHEBI:62877"/>
        <dbReference type="EC" id="4.1.2.4"/>
    </reaction>
</comment>
<dbReference type="EMBL" id="BQXS01012276">
    <property type="protein sequence ID" value="GKT20934.1"/>
    <property type="molecule type" value="Genomic_DNA"/>
</dbReference>
<reference evidence="8" key="1">
    <citation type="submission" date="2022-03" db="EMBL/GenBank/DDBJ databases">
        <title>Draft genome sequence of Aduncisulcus paluster, a free-living microaerophilic Fornicata.</title>
        <authorList>
            <person name="Yuyama I."/>
            <person name="Kume K."/>
            <person name="Tamura T."/>
            <person name="Inagaki Y."/>
            <person name="Hashimoto T."/>
        </authorList>
    </citation>
    <scope>NUCLEOTIDE SEQUENCE</scope>
    <source>
        <strain evidence="8">NY0171</strain>
    </source>
</reference>
<dbReference type="InterPro" id="IPR002915">
    <property type="entry name" value="DeoC/FbaB/LacD_aldolase"/>
</dbReference>
<keyword evidence="3" id="KW-0963">Cytoplasm</keyword>
<organism evidence="8 9">
    <name type="scientific">Aduncisulcus paluster</name>
    <dbReference type="NCBI Taxonomy" id="2918883"/>
    <lineage>
        <taxon>Eukaryota</taxon>
        <taxon>Metamonada</taxon>
        <taxon>Carpediemonas-like organisms</taxon>
        <taxon>Aduncisulcus</taxon>
    </lineage>
</organism>
<evidence type="ECO:0000313" key="9">
    <source>
        <dbReference type="Proteomes" id="UP001057375"/>
    </source>
</evidence>